<comment type="caution">
    <text evidence="2">The sequence shown here is derived from an EMBL/GenBank/DDBJ whole genome shotgun (WGS) entry which is preliminary data.</text>
</comment>
<keyword evidence="3" id="KW-1185">Reference proteome</keyword>
<dbReference type="InterPro" id="IPR002321">
    <property type="entry name" value="Cyt_c_II"/>
</dbReference>
<gene>
    <name evidence="2" type="ORF">C0W53_20185</name>
</gene>
<feature type="signal peptide" evidence="1">
    <location>
        <begin position="1"/>
        <end position="18"/>
    </location>
</feature>
<dbReference type="Pfam" id="PF01322">
    <property type="entry name" value="Cytochrom_C_2"/>
    <property type="match status" value="1"/>
</dbReference>
<evidence type="ECO:0000313" key="3">
    <source>
        <dbReference type="Proteomes" id="UP000240728"/>
    </source>
</evidence>
<feature type="chain" id="PRO_5043847197" evidence="1">
    <location>
        <begin position="19"/>
        <end position="143"/>
    </location>
</feature>
<reference evidence="2 3" key="1">
    <citation type="submission" date="2018-01" db="EMBL/GenBank/DDBJ databases">
        <title>Whole genome sequencing of Histamine producing bacteria.</title>
        <authorList>
            <person name="Butler K."/>
        </authorList>
    </citation>
    <scope>NUCLEOTIDE SEQUENCE [LARGE SCALE GENOMIC DNA]</scope>
    <source>
        <strain evidence="2 3">A1-4</strain>
    </source>
</reference>
<organism evidence="2 3">
    <name type="scientific">Photobacterium kishitanii</name>
    <dbReference type="NCBI Taxonomy" id="318456"/>
    <lineage>
        <taxon>Bacteria</taxon>
        <taxon>Pseudomonadati</taxon>
        <taxon>Pseudomonadota</taxon>
        <taxon>Gammaproteobacteria</taxon>
        <taxon>Vibrionales</taxon>
        <taxon>Vibrionaceae</taxon>
        <taxon>Photobacterium</taxon>
    </lineage>
</organism>
<accession>A0AAX0YPP8</accession>
<dbReference type="GO" id="GO:0009055">
    <property type="term" value="F:electron transfer activity"/>
    <property type="evidence" value="ECO:0007669"/>
    <property type="project" value="InterPro"/>
</dbReference>
<dbReference type="AlphaFoldDB" id="A0AAX0YPP8"/>
<name>A0AAX0YPP8_9GAMM</name>
<protein>
    <submittedName>
        <fullName evidence="2">Cytochrome C</fullName>
    </submittedName>
</protein>
<dbReference type="Gene3D" id="1.20.120.10">
    <property type="entry name" value="Cytochrome c/b562"/>
    <property type="match status" value="1"/>
</dbReference>
<evidence type="ECO:0000256" key="1">
    <source>
        <dbReference type="SAM" id="SignalP"/>
    </source>
</evidence>
<dbReference type="RefSeq" id="WP_045043711.1">
    <property type="nucleotide sequence ID" value="NZ_JZTB01000030.1"/>
</dbReference>
<dbReference type="Proteomes" id="UP000240728">
    <property type="component" value="Unassembled WGS sequence"/>
</dbReference>
<dbReference type="PROSITE" id="PS51009">
    <property type="entry name" value="CYTCII"/>
    <property type="match status" value="1"/>
</dbReference>
<dbReference type="SUPFAM" id="SSF47175">
    <property type="entry name" value="Cytochromes"/>
    <property type="match status" value="1"/>
</dbReference>
<dbReference type="GO" id="GO:0020037">
    <property type="term" value="F:heme binding"/>
    <property type="evidence" value="ECO:0007669"/>
    <property type="project" value="InterPro"/>
</dbReference>
<dbReference type="GO" id="GO:0005506">
    <property type="term" value="F:iron ion binding"/>
    <property type="evidence" value="ECO:0007669"/>
    <property type="project" value="InterPro"/>
</dbReference>
<dbReference type="EMBL" id="PYOZ01000020">
    <property type="protein sequence ID" value="PSX43212.1"/>
    <property type="molecule type" value="Genomic_DNA"/>
</dbReference>
<sequence>MKIAVLSLMTFFPLFAGAQALDSEIKQRQQVFSNIEILSEQAEELIDDKNTNWAKLEQVSREIKQQSFLLLDLFPQGSQQGSKAKQAVWNKPQKFSAQLKQMIIGFEQLNQASQERNMHLAGQGMESAQSTCRSCHRSYRSRW</sequence>
<proteinExistence type="predicted"/>
<dbReference type="InterPro" id="IPR010980">
    <property type="entry name" value="Cyt_c/b562"/>
</dbReference>
<evidence type="ECO:0000313" key="2">
    <source>
        <dbReference type="EMBL" id="PSX43212.1"/>
    </source>
</evidence>
<dbReference type="GO" id="GO:0022900">
    <property type="term" value="P:electron transport chain"/>
    <property type="evidence" value="ECO:0007669"/>
    <property type="project" value="InterPro"/>
</dbReference>
<keyword evidence="1" id="KW-0732">Signal</keyword>